<evidence type="ECO:0000256" key="14">
    <source>
        <dbReference type="ARBA" id="ARBA00041592"/>
    </source>
</evidence>
<evidence type="ECO:0000256" key="11">
    <source>
        <dbReference type="ARBA" id="ARBA00036904"/>
    </source>
</evidence>
<keyword evidence="7 17" id="KW-0378">Hydrolase</keyword>
<evidence type="ECO:0000256" key="9">
    <source>
        <dbReference type="ARBA" id="ARBA00023204"/>
    </source>
</evidence>
<dbReference type="InterPro" id="IPR047127">
    <property type="entry name" value="MutT-like"/>
</dbReference>
<accession>B9M256</accession>
<keyword evidence="9" id="KW-0234">DNA repair</keyword>
<dbReference type="InterPro" id="IPR020084">
    <property type="entry name" value="NUDIX_hydrolase_CS"/>
</dbReference>
<dbReference type="InterPro" id="IPR015797">
    <property type="entry name" value="NUDIX_hydrolase-like_dom_sf"/>
</dbReference>
<comment type="cofactor">
    <cofactor evidence="1">
        <name>Mg(2+)</name>
        <dbReference type="ChEBI" id="CHEBI:18420"/>
    </cofactor>
</comment>
<evidence type="ECO:0000313" key="19">
    <source>
        <dbReference type="EMBL" id="ACM21174.1"/>
    </source>
</evidence>
<comment type="catalytic activity">
    <reaction evidence="10">
        <text>8-oxo-dGTP + H2O = 8-oxo-dGMP + diphosphate + H(+)</text>
        <dbReference type="Rhea" id="RHEA:31575"/>
        <dbReference type="ChEBI" id="CHEBI:15377"/>
        <dbReference type="ChEBI" id="CHEBI:15378"/>
        <dbReference type="ChEBI" id="CHEBI:33019"/>
        <dbReference type="ChEBI" id="CHEBI:63224"/>
        <dbReference type="ChEBI" id="CHEBI:77896"/>
        <dbReference type="EC" id="3.6.1.55"/>
    </reaction>
</comment>
<evidence type="ECO:0000256" key="8">
    <source>
        <dbReference type="ARBA" id="ARBA00022842"/>
    </source>
</evidence>
<evidence type="ECO:0000256" key="17">
    <source>
        <dbReference type="RuleBase" id="RU003476"/>
    </source>
</evidence>
<proteinExistence type="inferred from homology"/>
<dbReference type="CDD" id="cd03425">
    <property type="entry name" value="NUDIX_MutT_NudA_like"/>
    <property type="match status" value="1"/>
</dbReference>
<evidence type="ECO:0000256" key="12">
    <source>
        <dbReference type="ARBA" id="ARBA00038905"/>
    </source>
</evidence>
<dbReference type="GO" id="GO:0046872">
    <property type="term" value="F:metal ion binding"/>
    <property type="evidence" value="ECO:0007669"/>
    <property type="project" value="UniProtKB-KW"/>
</dbReference>
<evidence type="ECO:0000256" key="2">
    <source>
        <dbReference type="ARBA" id="ARBA00005582"/>
    </source>
</evidence>
<dbReference type="eggNOG" id="COG0494">
    <property type="taxonomic scope" value="Bacteria"/>
</dbReference>
<evidence type="ECO:0000256" key="3">
    <source>
        <dbReference type="ARBA" id="ARBA00022457"/>
    </source>
</evidence>
<dbReference type="PANTHER" id="PTHR47707:SF1">
    <property type="entry name" value="NUDIX HYDROLASE FAMILY PROTEIN"/>
    <property type="match status" value="1"/>
</dbReference>
<keyword evidence="8" id="KW-0460">Magnesium</keyword>
<dbReference type="Pfam" id="PF00293">
    <property type="entry name" value="NUDIX"/>
    <property type="match status" value="1"/>
</dbReference>
<dbReference type="GO" id="GO:0044715">
    <property type="term" value="F:8-oxo-dGDP phosphatase activity"/>
    <property type="evidence" value="ECO:0007669"/>
    <property type="project" value="TreeGrafter"/>
</dbReference>
<dbReference type="GO" id="GO:0006281">
    <property type="term" value="P:DNA repair"/>
    <property type="evidence" value="ECO:0007669"/>
    <property type="project" value="UniProtKB-KW"/>
</dbReference>
<evidence type="ECO:0000256" key="6">
    <source>
        <dbReference type="ARBA" id="ARBA00022763"/>
    </source>
</evidence>
<evidence type="ECO:0000313" key="20">
    <source>
        <dbReference type="Proteomes" id="UP000007721"/>
    </source>
</evidence>
<dbReference type="SUPFAM" id="SSF55811">
    <property type="entry name" value="Nudix"/>
    <property type="match status" value="1"/>
</dbReference>
<keyword evidence="5" id="KW-0479">Metal-binding</keyword>
<dbReference type="AlphaFoldDB" id="B9M256"/>
<dbReference type="EMBL" id="CP001390">
    <property type="protein sequence ID" value="ACM21174.1"/>
    <property type="molecule type" value="Genomic_DNA"/>
</dbReference>
<dbReference type="RefSeq" id="WP_012647902.1">
    <property type="nucleotide sequence ID" value="NC_011979.1"/>
</dbReference>
<dbReference type="OrthoDB" id="9810648at2"/>
<evidence type="ECO:0000256" key="1">
    <source>
        <dbReference type="ARBA" id="ARBA00001946"/>
    </source>
</evidence>
<comment type="similarity">
    <text evidence="2 17">Belongs to the Nudix hydrolase family.</text>
</comment>
<dbReference type="InterPro" id="IPR020476">
    <property type="entry name" value="Nudix_hydrolase"/>
</dbReference>
<dbReference type="PANTHER" id="PTHR47707">
    <property type="entry name" value="8-OXO-DGTP DIPHOSPHATASE"/>
    <property type="match status" value="1"/>
</dbReference>
<dbReference type="PROSITE" id="PS00893">
    <property type="entry name" value="NUDIX_BOX"/>
    <property type="match status" value="1"/>
</dbReference>
<organism evidence="19 20">
    <name type="scientific">Geotalea daltonii (strain DSM 22248 / JCM 15807 / FRC-32)</name>
    <name type="common">Geobacter daltonii</name>
    <dbReference type="NCBI Taxonomy" id="316067"/>
    <lineage>
        <taxon>Bacteria</taxon>
        <taxon>Pseudomonadati</taxon>
        <taxon>Thermodesulfobacteriota</taxon>
        <taxon>Desulfuromonadia</taxon>
        <taxon>Geobacterales</taxon>
        <taxon>Geobacteraceae</taxon>
        <taxon>Geotalea</taxon>
    </lineage>
</organism>
<keyword evidence="4" id="KW-0235">DNA replication</keyword>
<reference evidence="19 20" key="1">
    <citation type="submission" date="2009-01" db="EMBL/GenBank/DDBJ databases">
        <title>Complete sequence of Geobacter sp. FRC-32.</title>
        <authorList>
            <consortium name="US DOE Joint Genome Institute"/>
            <person name="Lucas S."/>
            <person name="Copeland A."/>
            <person name="Lapidus A."/>
            <person name="Glavina del Rio T."/>
            <person name="Dalin E."/>
            <person name="Tice H."/>
            <person name="Bruce D."/>
            <person name="Goodwin L."/>
            <person name="Pitluck S."/>
            <person name="Saunders E."/>
            <person name="Brettin T."/>
            <person name="Detter J.C."/>
            <person name="Han C."/>
            <person name="Larimer F."/>
            <person name="Land M."/>
            <person name="Hauser L."/>
            <person name="Kyrpides N."/>
            <person name="Ovchinnikova G."/>
            <person name="Kostka J."/>
            <person name="Richardson P."/>
        </authorList>
    </citation>
    <scope>NUCLEOTIDE SEQUENCE [LARGE SCALE GENOMIC DNA]</scope>
    <source>
        <strain evidence="20">DSM 22248 / JCM 15807 / FRC-32</strain>
    </source>
</reference>
<dbReference type="Gene3D" id="3.90.79.10">
    <property type="entry name" value="Nucleoside Triphosphate Pyrophosphohydrolase"/>
    <property type="match status" value="1"/>
</dbReference>
<dbReference type="InterPro" id="IPR000086">
    <property type="entry name" value="NUDIX_hydrolase_dom"/>
</dbReference>
<evidence type="ECO:0000256" key="16">
    <source>
        <dbReference type="ARBA" id="ARBA00042798"/>
    </source>
</evidence>
<gene>
    <name evidence="19" type="ordered locus">Geob_2829</name>
</gene>
<keyword evidence="6" id="KW-0227">DNA damage</keyword>
<dbReference type="Proteomes" id="UP000007721">
    <property type="component" value="Chromosome"/>
</dbReference>
<dbReference type="PROSITE" id="PS51462">
    <property type="entry name" value="NUDIX"/>
    <property type="match status" value="1"/>
</dbReference>
<sequence>MIISKKHIHVTCAIIERGSLVLAAQRSATMSLPHKWEFPGGKIDTGESAEECLQRELMEELNIGVTVSRALSPVTHGYTDCTVTLYPFVCTIHSGEIILHEHAAVVWLKADELPTLDWAAADVPVVAMYLTTVIPD</sequence>
<comment type="catalytic activity">
    <reaction evidence="11">
        <text>8-oxo-GTP + H2O = 8-oxo-GMP + diphosphate + H(+)</text>
        <dbReference type="Rhea" id="RHEA:67616"/>
        <dbReference type="ChEBI" id="CHEBI:15377"/>
        <dbReference type="ChEBI" id="CHEBI:15378"/>
        <dbReference type="ChEBI" id="CHEBI:33019"/>
        <dbReference type="ChEBI" id="CHEBI:143553"/>
        <dbReference type="ChEBI" id="CHEBI:145694"/>
    </reaction>
</comment>
<evidence type="ECO:0000259" key="18">
    <source>
        <dbReference type="PROSITE" id="PS51462"/>
    </source>
</evidence>
<evidence type="ECO:0000256" key="7">
    <source>
        <dbReference type="ARBA" id="ARBA00022801"/>
    </source>
</evidence>
<evidence type="ECO:0000256" key="4">
    <source>
        <dbReference type="ARBA" id="ARBA00022705"/>
    </source>
</evidence>
<dbReference type="KEGG" id="geo:Geob_2829"/>
<protein>
    <recommendedName>
        <fullName evidence="13">8-oxo-dGTP diphosphatase</fullName>
        <ecNumber evidence="12">3.6.1.55</ecNumber>
    </recommendedName>
    <alternativeName>
        <fullName evidence="16">7,8-dihydro-8-oxoguanine-triphosphatase</fullName>
    </alternativeName>
    <alternativeName>
        <fullName evidence="15">Mutator protein MutT</fullName>
    </alternativeName>
    <alternativeName>
        <fullName evidence="14">dGTP pyrophosphohydrolase</fullName>
    </alternativeName>
</protein>
<keyword evidence="3" id="KW-0515">Mutator protein</keyword>
<dbReference type="EC" id="3.6.1.55" evidence="12"/>
<evidence type="ECO:0000256" key="5">
    <source>
        <dbReference type="ARBA" id="ARBA00022723"/>
    </source>
</evidence>
<evidence type="ECO:0000256" key="15">
    <source>
        <dbReference type="ARBA" id="ARBA00041979"/>
    </source>
</evidence>
<evidence type="ECO:0000256" key="10">
    <source>
        <dbReference type="ARBA" id="ARBA00035861"/>
    </source>
</evidence>
<dbReference type="GO" id="GO:0035539">
    <property type="term" value="F:8-oxo-7,8-dihydrodeoxyguanosine triphosphate pyrophosphatase activity"/>
    <property type="evidence" value="ECO:0007669"/>
    <property type="project" value="UniProtKB-EC"/>
</dbReference>
<dbReference type="GO" id="GO:0006260">
    <property type="term" value="P:DNA replication"/>
    <property type="evidence" value="ECO:0007669"/>
    <property type="project" value="UniProtKB-KW"/>
</dbReference>
<dbReference type="GO" id="GO:0044716">
    <property type="term" value="F:8-oxo-GDP phosphatase activity"/>
    <property type="evidence" value="ECO:0007669"/>
    <property type="project" value="TreeGrafter"/>
</dbReference>
<dbReference type="PRINTS" id="PR00502">
    <property type="entry name" value="NUDIXFAMILY"/>
</dbReference>
<name>B9M256_GEODF</name>
<feature type="domain" description="Nudix hydrolase" evidence="18">
    <location>
        <begin position="5"/>
        <end position="130"/>
    </location>
</feature>
<keyword evidence="20" id="KW-1185">Reference proteome</keyword>
<evidence type="ECO:0000256" key="13">
    <source>
        <dbReference type="ARBA" id="ARBA00040794"/>
    </source>
</evidence>
<dbReference type="STRING" id="316067.Geob_2829"/>
<dbReference type="HOGENOM" id="CLU_037162_19_3_7"/>
<dbReference type="GO" id="GO:0008413">
    <property type="term" value="F:8-oxo-7,8-dihydroguanosine triphosphate pyrophosphatase activity"/>
    <property type="evidence" value="ECO:0007669"/>
    <property type="project" value="TreeGrafter"/>
</dbReference>